<dbReference type="SUPFAM" id="SSF47694">
    <property type="entry name" value="Cytochrome c oxidase subunit h"/>
    <property type="match status" value="1"/>
</dbReference>
<dbReference type="Proteomes" id="UP000694426">
    <property type="component" value="Unplaced"/>
</dbReference>
<dbReference type="InterPro" id="IPR042289">
    <property type="entry name" value="COA6"/>
</dbReference>
<sequence length="153" mass="16817">MAAARPASAPPAAALGLRLLLTFGREAEGRAVLGRAVPGRAGPSRAEKGRGSALRRGARRGVGRPVCPRKAAGKMSAPTMQERKACWGARDEFWQCLEAHAEDAARCEELRLAFESRCPQQWVKYFDKRRDFLKYKKKLEAEGFHPPETAGKA</sequence>
<comment type="subcellular location">
    <subcellularLocation>
        <location evidence="1">Mitochondrion</location>
    </subcellularLocation>
</comment>
<evidence type="ECO:0000256" key="3">
    <source>
        <dbReference type="ARBA" id="ARBA00023157"/>
    </source>
</evidence>
<dbReference type="GO" id="GO:0042775">
    <property type="term" value="P:mitochondrial ATP synthesis coupled electron transport"/>
    <property type="evidence" value="ECO:0007669"/>
    <property type="project" value="TreeGrafter"/>
</dbReference>
<keyword evidence="2" id="KW-0496">Mitochondrion</keyword>
<organism evidence="5 6">
    <name type="scientific">Anser brachyrhynchus</name>
    <name type="common">Pink-footed goose</name>
    <dbReference type="NCBI Taxonomy" id="132585"/>
    <lineage>
        <taxon>Eukaryota</taxon>
        <taxon>Metazoa</taxon>
        <taxon>Chordata</taxon>
        <taxon>Craniata</taxon>
        <taxon>Vertebrata</taxon>
        <taxon>Euteleostomi</taxon>
        <taxon>Archelosauria</taxon>
        <taxon>Archosauria</taxon>
        <taxon>Dinosauria</taxon>
        <taxon>Saurischia</taxon>
        <taxon>Theropoda</taxon>
        <taxon>Coelurosauria</taxon>
        <taxon>Aves</taxon>
        <taxon>Neognathae</taxon>
        <taxon>Galloanserae</taxon>
        <taxon>Anseriformes</taxon>
        <taxon>Anatidae</taxon>
        <taxon>Anserinae</taxon>
        <taxon>Anser</taxon>
    </lineage>
</organism>
<reference evidence="5" key="1">
    <citation type="submission" date="2025-08" db="UniProtKB">
        <authorList>
            <consortium name="Ensembl"/>
        </authorList>
    </citation>
    <scope>IDENTIFICATION</scope>
</reference>
<dbReference type="InterPro" id="IPR048280">
    <property type="entry name" value="COX6B-like"/>
</dbReference>
<proteinExistence type="predicted"/>
<dbReference type="PANTHER" id="PTHR46690:SF1">
    <property type="entry name" value="CYTOCHROME C OXIDASE ASSEMBLY FACTOR 6 HOMOLOG"/>
    <property type="match status" value="1"/>
</dbReference>
<dbReference type="GO" id="GO:0005654">
    <property type="term" value="C:nucleoplasm"/>
    <property type="evidence" value="ECO:0007669"/>
    <property type="project" value="Ensembl"/>
</dbReference>
<dbReference type="Ensembl" id="ENSABRT00000003798.1">
    <property type="protein sequence ID" value="ENSABRP00000002611.1"/>
    <property type="gene ID" value="ENSABRG00000002551.1"/>
</dbReference>
<name>A0A8B9BDX0_9AVES</name>
<gene>
    <name evidence="5" type="primary">COA6</name>
</gene>
<dbReference type="Pfam" id="PF02297">
    <property type="entry name" value="COX6B"/>
    <property type="match status" value="1"/>
</dbReference>
<accession>A0A8B9BDX0</accession>
<keyword evidence="3" id="KW-1015">Disulfide bond</keyword>
<dbReference type="InterPro" id="IPR036549">
    <property type="entry name" value="CX6/COA6-like_sf"/>
</dbReference>
<dbReference type="GeneTree" id="ENSGT00390000004094"/>
<evidence type="ECO:0000256" key="1">
    <source>
        <dbReference type="ARBA" id="ARBA00004173"/>
    </source>
</evidence>
<keyword evidence="6" id="KW-1185">Reference proteome</keyword>
<feature type="region of interest" description="Disordered" evidence="4">
    <location>
        <begin position="35"/>
        <end position="80"/>
    </location>
</feature>
<dbReference type="PANTHER" id="PTHR46690">
    <property type="entry name" value="CYTOCHROME C OXIDASE ASSEMBLY FACTOR 6 HOMOLOG"/>
    <property type="match status" value="1"/>
</dbReference>
<dbReference type="AlphaFoldDB" id="A0A8B9BDX0"/>
<evidence type="ECO:0000256" key="4">
    <source>
        <dbReference type="SAM" id="MobiDB-lite"/>
    </source>
</evidence>
<dbReference type="PROSITE" id="PS51808">
    <property type="entry name" value="CHCH"/>
    <property type="match status" value="1"/>
</dbReference>
<dbReference type="GO" id="GO:0033617">
    <property type="term" value="P:mitochondrial respiratory chain complex IV assembly"/>
    <property type="evidence" value="ECO:0007669"/>
    <property type="project" value="Ensembl"/>
</dbReference>
<dbReference type="Gene3D" id="1.10.10.140">
    <property type="entry name" value="Cytochrome c oxidase, subunit VIb"/>
    <property type="match status" value="1"/>
</dbReference>
<evidence type="ECO:0000313" key="6">
    <source>
        <dbReference type="Proteomes" id="UP000694426"/>
    </source>
</evidence>
<evidence type="ECO:0000256" key="2">
    <source>
        <dbReference type="ARBA" id="ARBA00023128"/>
    </source>
</evidence>
<evidence type="ECO:0000313" key="5">
    <source>
        <dbReference type="Ensembl" id="ENSABRP00000002611.1"/>
    </source>
</evidence>
<dbReference type="GO" id="GO:0005758">
    <property type="term" value="C:mitochondrial intermembrane space"/>
    <property type="evidence" value="ECO:0007669"/>
    <property type="project" value="Ensembl"/>
</dbReference>
<protein>
    <submittedName>
        <fullName evidence="5">Cytochrome c oxidase assembly factor 6</fullName>
    </submittedName>
</protein>
<reference evidence="5" key="2">
    <citation type="submission" date="2025-09" db="UniProtKB">
        <authorList>
            <consortium name="Ensembl"/>
        </authorList>
    </citation>
    <scope>IDENTIFICATION</scope>
</reference>
<dbReference type="GO" id="GO:0005507">
    <property type="term" value="F:copper ion binding"/>
    <property type="evidence" value="ECO:0007669"/>
    <property type="project" value="Ensembl"/>
</dbReference>